<reference evidence="2" key="1">
    <citation type="journal article" date="2019" name="bioRxiv">
        <title>The Genome of the Zebra Mussel, Dreissena polymorpha: A Resource for Invasive Species Research.</title>
        <authorList>
            <person name="McCartney M.A."/>
            <person name="Auch B."/>
            <person name="Kono T."/>
            <person name="Mallez S."/>
            <person name="Zhang Y."/>
            <person name="Obille A."/>
            <person name="Becker A."/>
            <person name="Abrahante J.E."/>
            <person name="Garbe J."/>
            <person name="Badalamenti J.P."/>
            <person name="Herman A."/>
            <person name="Mangelson H."/>
            <person name="Liachko I."/>
            <person name="Sullivan S."/>
            <person name="Sone E.D."/>
            <person name="Koren S."/>
            <person name="Silverstein K.A.T."/>
            <person name="Beckman K.B."/>
            <person name="Gohl D.M."/>
        </authorList>
    </citation>
    <scope>NUCLEOTIDE SEQUENCE</scope>
    <source>
        <strain evidence="2">Duluth1</strain>
        <tissue evidence="2">Whole animal</tissue>
    </source>
</reference>
<evidence type="ECO:0000256" key="1">
    <source>
        <dbReference type="SAM" id="MobiDB-lite"/>
    </source>
</evidence>
<keyword evidence="3" id="KW-1185">Reference proteome</keyword>
<dbReference type="EMBL" id="JAIWYP010000013">
    <property type="protein sequence ID" value="KAH3714755.1"/>
    <property type="molecule type" value="Genomic_DNA"/>
</dbReference>
<evidence type="ECO:0000313" key="2">
    <source>
        <dbReference type="EMBL" id="KAH3714755.1"/>
    </source>
</evidence>
<name>A0A9D4HBZ8_DREPO</name>
<feature type="compositionally biased region" description="Polar residues" evidence="1">
    <location>
        <begin position="40"/>
        <end position="89"/>
    </location>
</feature>
<dbReference type="Proteomes" id="UP000828390">
    <property type="component" value="Unassembled WGS sequence"/>
</dbReference>
<feature type="region of interest" description="Disordered" evidence="1">
    <location>
        <begin position="1"/>
        <end position="148"/>
    </location>
</feature>
<gene>
    <name evidence="2" type="ORF">DPMN_057454</name>
</gene>
<protein>
    <submittedName>
        <fullName evidence="2">Uncharacterized protein</fullName>
    </submittedName>
</protein>
<reference evidence="2" key="2">
    <citation type="submission" date="2020-11" db="EMBL/GenBank/DDBJ databases">
        <authorList>
            <person name="McCartney M.A."/>
            <person name="Auch B."/>
            <person name="Kono T."/>
            <person name="Mallez S."/>
            <person name="Becker A."/>
            <person name="Gohl D.M."/>
            <person name="Silverstein K.A.T."/>
            <person name="Koren S."/>
            <person name="Bechman K.B."/>
            <person name="Herman A."/>
            <person name="Abrahante J.E."/>
            <person name="Garbe J."/>
        </authorList>
    </citation>
    <scope>NUCLEOTIDE SEQUENCE</scope>
    <source>
        <strain evidence="2">Duluth1</strain>
        <tissue evidence="2">Whole animal</tissue>
    </source>
</reference>
<feature type="compositionally biased region" description="Polar residues" evidence="1">
    <location>
        <begin position="1"/>
        <end position="29"/>
    </location>
</feature>
<organism evidence="2 3">
    <name type="scientific">Dreissena polymorpha</name>
    <name type="common">Zebra mussel</name>
    <name type="synonym">Mytilus polymorpha</name>
    <dbReference type="NCBI Taxonomy" id="45954"/>
    <lineage>
        <taxon>Eukaryota</taxon>
        <taxon>Metazoa</taxon>
        <taxon>Spiralia</taxon>
        <taxon>Lophotrochozoa</taxon>
        <taxon>Mollusca</taxon>
        <taxon>Bivalvia</taxon>
        <taxon>Autobranchia</taxon>
        <taxon>Heteroconchia</taxon>
        <taxon>Euheterodonta</taxon>
        <taxon>Imparidentia</taxon>
        <taxon>Neoheterodontei</taxon>
        <taxon>Myida</taxon>
        <taxon>Dreissenoidea</taxon>
        <taxon>Dreissenidae</taxon>
        <taxon>Dreissena</taxon>
    </lineage>
</organism>
<feature type="compositionally biased region" description="Low complexity" evidence="1">
    <location>
        <begin position="94"/>
        <end position="106"/>
    </location>
</feature>
<dbReference type="AlphaFoldDB" id="A0A9D4HBZ8"/>
<evidence type="ECO:0000313" key="3">
    <source>
        <dbReference type="Proteomes" id="UP000828390"/>
    </source>
</evidence>
<proteinExistence type="predicted"/>
<accession>A0A9D4HBZ8</accession>
<sequence length="292" mass="32042">MCQEGCETTHTRMMSTSRLSVPTSRTCRSASPDARRTRANNRQRSLSTCSDPSSAARQGCIKSSASRENSRDNISTGKLTKQRRATTPNKRPDSSCSSLNSSASSSRVYQQSTDSTDELQAAKEPTTPIIRQRKTSSSLSTPRTRRCRSVSPLLGATRDKNNNINLDSYSPKCLTAVLSEPVSPCCTDTPAAVLRPISSLPDLSKVMPLIVVTCDECETSAATCAKNNNCESYTYLNGSTMSHFFNIWNRKDTHKPLGRGKIVPPSTLTRQNMYRQCGCLTRSHEAKHSCKS</sequence>
<comment type="caution">
    <text evidence="2">The sequence shown here is derived from an EMBL/GenBank/DDBJ whole genome shotgun (WGS) entry which is preliminary data.</text>
</comment>